<dbReference type="PANTHER" id="PTHR47966:SF51">
    <property type="entry name" value="BETA-SITE APP-CLEAVING ENZYME, ISOFORM A-RELATED"/>
    <property type="match status" value="1"/>
</dbReference>
<dbReference type="EMBL" id="CAWYQH010000141">
    <property type="protein sequence ID" value="CAK8694029.1"/>
    <property type="molecule type" value="Genomic_DNA"/>
</dbReference>
<dbReference type="PROSITE" id="PS00141">
    <property type="entry name" value="ASP_PROTEASE"/>
    <property type="match status" value="2"/>
</dbReference>
<dbReference type="Proteomes" id="UP001642483">
    <property type="component" value="Unassembled WGS sequence"/>
</dbReference>
<evidence type="ECO:0000259" key="4">
    <source>
        <dbReference type="PROSITE" id="PS51767"/>
    </source>
</evidence>
<keyword evidence="6" id="KW-1185">Reference proteome</keyword>
<dbReference type="PROSITE" id="PS51767">
    <property type="entry name" value="PEPTIDASE_A1"/>
    <property type="match status" value="1"/>
</dbReference>
<accession>A0ABP0GQJ7</accession>
<dbReference type="Gene3D" id="2.40.70.10">
    <property type="entry name" value="Acid Proteases"/>
    <property type="match status" value="2"/>
</dbReference>
<evidence type="ECO:0000256" key="1">
    <source>
        <dbReference type="ARBA" id="ARBA00007447"/>
    </source>
</evidence>
<dbReference type="InterPro" id="IPR001969">
    <property type="entry name" value="Aspartic_peptidase_AS"/>
</dbReference>
<proteinExistence type="inferred from homology"/>
<keyword evidence="2" id="KW-0378">Hydrolase</keyword>
<dbReference type="SUPFAM" id="SSF50630">
    <property type="entry name" value="Acid proteases"/>
    <property type="match status" value="1"/>
</dbReference>
<evidence type="ECO:0000256" key="3">
    <source>
        <dbReference type="SAM" id="SignalP"/>
    </source>
</evidence>
<dbReference type="InterPro" id="IPR033121">
    <property type="entry name" value="PEPTIDASE_A1"/>
</dbReference>
<keyword evidence="2" id="KW-0645">Protease</keyword>
<comment type="caution">
    <text evidence="5">The sequence shown here is derived from an EMBL/GenBank/DDBJ whole genome shotgun (WGS) entry which is preliminary data.</text>
</comment>
<feature type="domain" description="Peptidase A1" evidence="4">
    <location>
        <begin position="69"/>
        <end position="388"/>
    </location>
</feature>
<dbReference type="PANTHER" id="PTHR47966">
    <property type="entry name" value="BETA-SITE APP-CLEAVING ENZYME, ISOFORM A-RELATED"/>
    <property type="match status" value="1"/>
</dbReference>
<evidence type="ECO:0000256" key="2">
    <source>
        <dbReference type="RuleBase" id="RU000454"/>
    </source>
</evidence>
<feature type="chain" id="PRO_5045155424" description="Peptidase A1 domain-containing protein" evidence="3">
    <location>
        <begin position="17"/>
        <end position="405"/>
    </location>
</feature>
<keyword evidence="3" id="KW-0732">Signal</keyword>
<evidence type="ECO:0000313" key="6">
    <source>
        <dbReference type="Proteomes" id="UP001642483"/>
    </source>
</evidence>
<feature type="signal peptide" evidence="3">
    <location>
        <begin position="1"/>
        <end position="16"/>
    </location>
</feature>
<reference evidence="5 6" key="1">
    <citation type="submission" date="2024-02" db="EMBL/GenBank/DDBJ databases">
        <authorList>
            <person name="Daric V."/>
            <person name="Darras S."/>
        </authorList>
    </citation>
    <scope>NUCLEOTIDE SEQUENCE [LARGE SCALE GENOMIC DNA]</scope>
</reference>
<name>A0ABP0GQJ7_CLALP</name>
<evidence type="ECO:0000313" key="5">
    <source>
        <dbReference type="EMBL" id="CAK8694029.1"/>
    </source>
</evidence>
<dbReference type="PRINTS" id="PR00792">
    <property type="entry name" value="PEPSIN"/>
</dbReference>
<gene>
    <name evidence="5" type="ORF">CVLEPA_LOCUS27304</name>
</gene>
<dbReference type="InterPro" id="IPR001461">
    <property type="entry name" value="Aspartic_peptidase_A1"/>
</dbReference>
<dbReference type="Pfam" id="PF00026">
    <property type="entry name" value="Asp"/>
    <property type="match status" value="1"/>
</dbReference>
<dbReference type="InterPro" id="IPR021109">
    <property type="entry name" value="Peptidase_aspartic_dom_sf"/>
</dbReference>
<protein>
    <recommendedName>
        <fullName evidence="4">Peptidase A1 domain-containing protein</fullName>
    </recommendedName>
</protein>
<sequence length="405" mass="44263">MKIALVVVLFTGLCSAGHVVRLQRHKTVRQDMREKKTDLRLLQPDRRFGKYFAGNAAPEPLTNYMDAQYFGPISIGTPPQDFTVIFDTGSSNLWVPSAECHKTDVACMTHQKYKHAASSTYMENGTRFAIAYGTGSLDGYCSEDTVQIGGVSSRKQIFAEALDEPGLTFVAAKFDGILGMGYPSISVNGIKPVFNQMFDQGALQKNQFSFYLNRDESAKEGGELYLGGVDPERFGGEFTYHPVTVQGYWQIKMSGVSVADSAGTSACNGGCQAIVDSGTSLVAGPAEDVQNLQIAIGAVEIQPGLFTVECNKIPHLPDITFVLSGKKYTLTADQYILKETESGRTICLSGFMGMDVPPPRGPLWILGDLFMGNYYTTFDFANNRVGFAQVKHPNANATMPKYVRF</sequence>
<organism evidence="5 6">
    <name type="scientific">Clavelina lepadiformis</name>
    <name type="common">Light-bulb sea squirt</name>
    <name type="synonym">Ascidia lepadiformis</name>
    <dbReference type="NCBI Taxonomy" id="159417"/>
    <lineage>
        <taxon>Eukaryota</taxon>
        <taxon>Metazoa</taxon>
        <taxon>Chordata</taxon>
        <taxon>Tunicata</taxon>
        <taxon>Ascidiacea</taxon>
        <taxon>Aplousobranchia</taxon>
        <taxon>Clavelinidae</taxon>
        <taxon>Clavelina</taxon>
    </lineage>
</organism>
<comment type="similarity">
    <text evidence="1 2">Belongs to the peptidase A1 family.</text>
</comment>
<keyword evidence="2" id="KW-0064">Aspartyl protease</keyword>